<dbReference type="STRING" id="1527.SAMN04489757_1396"/>
<dbReference type="EMBL" id="FOWD01000039">
    <property type="protein sequence ID" value="SFO55377.1"/>
    <property type="molecule type" value="Genomic_DNA"/>
</dbReference>
<evidence type="ECO:0000313" key="2">
    <source>
        <dbReference type="EMBL" id="SFO55377.1"/>
    </source>
</evidence>
<protein>
    <recommendedName>
        <fullName evidence="1">Flagellar Assembly Protein A N-terminal region domain-containing protein</fullName>
    </recommendedName>
</protein>
<dbReference type="RefSeq" id="WP_091688092.1">
    <property type="nucleotide sequence ID" value="NZ_BAABFM010000021.1"/>
</dbReference>
<dbReference type="OrthoDB" id="9816426at2"/>
<reference evidence="2 3" key="1">
    <citation type="submission" date="2016-10" db="EMBL/GenBank/DDBJ databases">
        <authorList>
            <person name="de Groot N.N."/>
        </authorList>
    </citation>
    <scope>NUCLEOTIDE SEQUENCE [LARGE SCALE GENOMIC DNA]</scope>
    <source>
        <strain evidence="2 3">DSM 1283</strain>
    </source>
</reference>
<dbReference type="Pfam" id="PF20250">
    <property type="entry name" value="FapA_N"/>
    <property type="match status" value="1"/>
</dbReference>
<dbReference type="Pfam" id="PF03961">
    <property type="entry name" value="FapA"/>
    <property type="match status" value="1"/>
</dbReference>
<dbReference type="InterPro" id="IPR046866">
    <property type="entry name" value="FapA_N"/>
</dbReference>
<evidence type="ECO:0000313" key="3">
    <source>
        <dbReference type="Proteomes" id="UP000198806"/>
    </source>
</evidence>
<gene>
    <name evidence="2" type="ORF">SAMN04489757_1396</name>
</gene>
<keyword evidence="3" id="KW-1185">Reference proteome</keyword>
<dbReference type="AlphaFoldDB" id="A0A1I5I4B6"/>
<proteinExistence type="predicted"/>
<evidence type="ECO:0000259" key="1">
    <source>
        <dbReference type="Pfam" id="PF20250"/>
    </source>
</evidence>
<sequence length="534" mass="58909">MSSKNSYFQLEIKNDGTYLKIYPPVDNGQPITYDEISEYLIDKKIYDYNIKDLGHAIANAQREITEVKLLSVPVLPEEEYVRIKVSQDRMYAIGRFYPPSNNGSCMNSKEIMNSLTQIGIKEGIVQENIESFINNRRYCEDIILAKGVKPVEGKDAVIIYHFNTDTTVKPKVNDDGTVDFHQLNVISSINKGDLLATLEPAIEGKSGYDIYGNVLKPGKVVKKILRHGKGIHLSDDGLKMYSDVNGHAMLRDNRVFVANTYEVPANVDVSTGDINYEGNVSIKGNVITGFSVQAKGDIIVDGVVEGATLKAGGNIILKRGMQGMSRGTMEAEGNIISKFIENAEVKAGGYITTEAILHSKISARGDVTVGGKKGFVTGGEIRSATSITIKTAGSTMGANTVLEVGIDPATSDELKGLEQDILSMRTDMEKLMPILNNFKKKVSNGEKMPPDKLNYIKTATLHCIDLDNKIKEATFRYDQLKLELSKNEGGTIRIENIAYPGVKIVISNVVYYVRSEIHYTKFIRDRADIKLVGL</sequence>
<dbReference type="InterPro" id="IPR046865">
    <property type="entry name" value="FapA_b_solenoid"/>
</dbReference>
<dbReference type="InterPro" id="IPR005646">
    <property type="entry name" value="FapA"/>
</dbReference>
<accession>A0A1I5I4B6</accession>
<name>A0A1I5I4B6_9FIRM</name>
<feature type="domain" description="Flagellar Assembly Protein A N-terminal region" evidence="1">
    <location>
        <begin position="81"/>
        <end position="253"/>
    </location>
</feature>
<dbReference type="PANTHER" id="PTHR38032">
    <property type="entry name" value="POLYMERASE-RELATED"/>
    <property type="match status" value="1"/>
</dbReference>
<dbReference type="Proteomes" id="UP000198806">
    <property type="component" value="Unassembled WGS sequence"/>
</dbReference>
<organism evidence="2 3">
    <name type="scientific">Anaerocolumna aminovalerica</name>
    <dbReference type="NCBI Taxonomy" id="1527"/>
    <lineage>
        <taxon>Bacteria</taxon>
        <taxon>Bacillati</taxon>
        <taxon>Bacillota</taxon>
        <taxon>Clostridia</taxon>
        <taxon>Lachnospirales</taxon>
        <taxon>Lachnospiraceae</taxon>
        <taxon>Anaerocolumna</taxon>
    </lineage>
</organism>
<dbReference type="PANTHER" id="PTHR38032:SF1">
    <property type="entry name" value="RNA-BINDING PROTEIN KHPB N-TERMINAL DOMAIN-CONTAINING PROTEIN"/>
    <property type="match status" value="1"/>
</dbReference>